<reference evidence="5" key="1">
    <citation type="journal article" date="2011" name="Genetics">
        <title>Massive changes in genome architecture accompany the transition to self-fertility in the filamentous fungus Neurospora tetrasperma.</title>
        <authorList>
            <person name="Ellison C.E."/>
            <person name="Stajich J.E."/>
            <person name="Jacobson D.J."/>
            <person name="Natvig D.O."/>
            <person name="Lapidus A."/>
            <person name="Foster B."/>
            <person name="Aerts A."/>
            <person name="Riley R."/>
            <person name="Lindquist E.A."/>
            <person name="Grigoriev I.V."/>
            <person name="Taylor J.W."/>
        </authorList>
    </citation>
    <scope>NUCLEOTIDE SEQUENCE [LARGE SCALE GENOMIC DNA]</scope>
    <source>
        <strain evidence="5">FGSC 2508 / P0657</strain>
    </source>
</reference>
<dbReference type="Proteomes" id="UP000008065">
    <property type="component" value="Unassembled WGS sequence"/>
</dbReference>
<dbReference type="HOGENOM" id="CLU_033347_0_2_1"/>
<name>F8MB84_NEUT8</name>
<dbReference type="Pfam" id="PF00551">
    <property type="entry name" value="Formyl_trans_N"/>
    <property type="match status" value="1"/>
</dbReference>
<dbReference type="OrthoDB" id="10268103at2759"/>
<feature type="region of interest" description="Disordered" evidence="2">
    <location>
        <begin position="316"/>
        <end position="338"/>
    </location>
</feature>
<dbReference type="VEuPathDB" id="FungiDB:NEUTE1DRAFT_119463"/>
<dbReference type="AlphaFoldDB" id="F8MB84"/>
<proteinExistence type="predicted"/>
<dbReference type="CDD" id="cd08646">
    <property type="entry name" value="FMT_core_Met-tRNA-FMT_N"/>
    <property type="match status" value="1"/>
</dbReference>
<evidence type="ECO:0000259" key="3">
    <source>
        <dbReference type="Pfam" id="PF00551"/>
    </source>
</evidence>
<evidence type="ECO:0000313" key="5">
    <source>
        <dbReference type="Proteomes" id="UP000008065"/>
    </source>
</evidence>
<evidence type="ECO:0000313" key="4">
    <source>
        <dbReference type="EMBL" id="EGO60249.1"/>
    </source>
</evidence>
<dbReference type="PANTHER" id="PTHR11138">
    <property type="entry name" value="METHIONYL-TRNA FORMYLTRANSFERASE"/>
    <property type="match status" value="1"/>
</dbReference>
<evidence type="ECO:0000256" key="2">
    <source>
        <dbReference type="SAM" id="MobiDB-lite"/>
    </source>
</evidence>
<evidence type="ECO:0000256" key="1">
    <source>
        <dbReference type="ARBA" id="ARBA00012261"/>
    </source>
</evidence>
<dbReference type="GO" id="GO:0005739">
    <property type="term" value="C:mitochondrion"/>
    <property type="evidence" value="ECO:0007669"/>
    <property type="project" value="TreeGrafter"/>
</dbReference>
<dbReference type="Gene3D" id="3.40.50.12230">
    <property type="match status" value="1"/>
</dbReference>
<dbReference type="InterPro" id="IPR036477">
    <property type="entry name" value="Formyl_transf_N_sf"/>
</dbReference>
<dbReference type="RefSeq" id="XP_009847577.1">
    <property type="nucleotide sequence ID" value="XM_009849275.1"/>
</dbReference>
<dbReference type="InterPro" id="IPR041711">
    <property type="entry name" value="Met-tRNA-FMT_N"/>
</dbReference>
<dbReference type="InterPro" id="IPR002376">
    <property type="entry name" value="Formyl_transf_N"/>
</dbReference>
<accession>F8MB84</accession>
<sequence>MAEQIGTEKQWNWSAGAGDGPLVARYPDATPVHGTKPNNKVSDPLRILFCGSDVFSCYSLKALHAEHKANPGLIKSIDVMVRPGKAFGRGYKEIRQVPIQNLAEELSLPIHIRDTFTGWSLPQSPHGEPINLIVAVSFGLFVPPRILNQAKYGGLNVHPSLLPDLRGPAPLHHALLNRLSHTGVSLQTLSPQTFDAGTVIAQTPLPGIPIPHACTVSQLHDLLAPLGAEMLVSSLQKGLHVPPLTPVIDNTIPPLIPSPVENKRYTHAPKITKADQRWSILKHSAADAALRARVCGAGSLWASVYLPLPVPVAAKESSEKKVTKKEDQKEKEEEEKQLELQLPLYYPHPLEESAKGSPKRIILEDVSELFIPSSSDDDAGLEQKYEAYRRIVQSMNSGKSSSIEQLGLEPVSLPQPHTESSSDPLSWFLRLGEDEYVHVETTAANGEKVTERKPRVSWALCTRLGLDGGKEEDKGAVTFVIPEDGGKFGLLRVGKIKVEGKGAKPARQVMKELAVKAG</sequence>
<organism evidence="4 5">
    <name type="scientific">Neurospora tetrasperma (strain FGSC 2508 / ATCC MYA-4615 / P0657)</name>
    <dbReference type="NCBI Taxonomy" id="510951"/>
    <lineage>
        <taxon>Eukaryota</taxon>
        <taxon>Fungi</taxon>
        <taxon>Dikarya</taxon>
        <taxon>Ascomycota</taxon>
        <taxon>Pezizomycotina</taxon>
        <taxon>Sordariomycetes</taxon>
        <taxon>Sordariomycetidae</taxon>
        <taxon>Sordariales</taxon>
        <taxon>Sordariaceae</taxon>
        <taxon>Neurospora</taxon>
    </lineage>
</organism>
<dbReference type="SUPFAM" id="SSF53328">
    <property type="entry name" value="Formyltransferase"/>
    <property type="match status" value="1"/>
</dbReference>
<dbReference type="GO" id="GO:0004479">
    <property type="term" value="F:methionyl-tRNA formyltransferase activity"/>
    <property type="evidence" value="ECO:0007669"/>
    <property type="project" value="UniProtKB-EC"/>
</dbReference>
<dbReference type="FunFam" id="3.40.50.12230:FF:000004">
    <property type="entry name" value="Methionyl-tRNA formyltransferase family protein, putative"/>
    <property type="match status" value="1"/>
</dbReference>
<protein>
    <recommendedName>
        <fullName evidence="1">methionyl-tRNA formyltransferase</fullName>
        <ecNumber evidence="1">2.1.2.9</ecNumber>
    </recommendedName>
</protein>
<dbReference type="EC" id="2.1.2.9" evidence="1"/>
<keyword evidence="5" id="KW-1185">Reference proteome</keyword>
<dbReference type="GeneID" id="20823820"/>
<dbReference type="PANTHER" id="PTHR11138:SF5">
    <property type="entry name" value="METHIONYL-TRNA FORMYLTRANSFERASE, MITOCHONDRIAL"/>
    <property type="match status" value="1"/>
</dbReference>
<dbReference type="EMBL" id="GL891302">
    <property type="protein sequence ID" value="EGO60249.1"/>
    <property type="molecule type" value="Genomic_DNA"/>
</dbReference>
<gene>
    <name evidence="4" type="ORF">NEUTE1DRAFT_119463</name>
</gene>
<feature type="compositionally biased region" description="Basic and acidic residues" evidence="2">
    <location>
        <begin position="316"/>
        <end position="331"/>
    </location>
</feature>
<feature type="domain" description="Formyl transferase N-terminal" evidence="3">
    <location>
        <begin position="46"/>
        <end position="233"/>
    </location>
</feature>
<dbReference type="KEGG" id="nte:NEUTE1DRAFT119463"/>